<gene>
    <name evidence="2" type="ORF">NPIL_122571</name>
</gene>
<evidence type="ECO:0000256" key="1">
    <source>
        <dbReference type="SAM" id="MobiDB-lite"/>
    </source>
</evidence>
<organism evidence="2 3">
    <name type="scientific">Nephila pilipes</name>
    <name type="common">Giant wood spider</name>
    <name type="synonym">Nephila maculata</name>
    <dbReference type="NCBI Taxonomy" id="299642"/>
    <lineage>
        <taxon>Eukaryota</taxon>
        <taxon>Metazoa</taxon>
        <taxon>Ecdysozoa</taxon>
        <taxon>Arthropoda</taxon>
        <taxon>Chelicerata</taxon>
        <taxon>Arachnida</taxon>
        <taxon>Araneae</taxon>
        <taxon>Araneomorphae</taxon>
        <taxon>Entelegynae</taxon>
        <taxon>Araneoidea</taxon>
        <taxon>Nephilidae</taxon>
        <taxon>Nephila</taxon>
    </lineage>
</organism>
<evidence type="ECO:0000313" key="2">
    <source>
        <dbReference type="EMBL" id="GFT47704.1"/>
    </source>
</evidence>
<proteinExistence type="predicted"/>
<feature type="compositionally biased region" description="Basic and acidic residues" evidence="1">
    <location>
        <begin position="53"/>
        <end position="67"/>
    </location>
</feature>
<dbReference type="Proteomes" id="UP000887013">
    <property type="component" value="Unassembled WGS sequence"/>
</dbReference>
<name>A0A8X6TUC1_NEPPI</name>
<accession>A0A8X6TUC1</accession>
<protein>
    <submittedName>
        <fullName evidence="2">Uncharacterized protein</fullName>
    </submittedName>
</protein>
<comment type="caution">
    <text evidence="2">The sequence shown here is derived from an EMBL/GenBank/DDBJ whole genome shotgun (WGS) entry which is preliminary data.</text>
</comment>
<dbReference type="EMBL" id="BMAW01016159">
    <property type="protein sequence ID" value="GFT47704.1"/>
    <property type="molecule type" value="Genomic_DNA"/>
</dbReference>
<reference evidence="2" key="1">
    <citation type="submission" date="2020-08" db="EMBL/GenBank/DDBJ databases">
        <title>Multicomponent nature underlies the extraordinary mechanical properties of spider dragline silk.</title>
        <authorList>
            <person name="Kono N."/>
            <person name="Nakamura H."/>
            <person name="Mori M."/>
            <person name="Yoshida Y."/>
            <person name="Ohtoshi R."/>
            <person name="Malay A.D."/>
            <person name="Moran D.A.P."/>
            <person name="Tomita M."/>
            <person name="Numata K."/>
            <person name="Arakawa K."/>
        </authorList>
    </citation>
    <scope>NUCLEOTIDE SEQUENCE</scope>
</reference>
<evidence type="ECO:0000313" key="3">
    <source>
        <dbReference type="Proteomes" id="UP000887013"/>
    </source>
</evidence>
<sequence length="115" mass="13148">MWPLSSTKSHAILQPRLYKQSGGKQTPAYIEEVINIPEVHQYTDLPESVSSRHCGDSRKQQRGETKFPLKMLHPHEQWTLPSATVLEIPFIPPSCRRLLLCTSEASTTLQFHKEP</sequence>
<keyword evidence="3" id="KW-1185">Reference proteome</keyword>
<dbReference type="AlphaFoldDB" id="A0A8X6TUC1"/>
<feature type="region of interest" description="Disordered" evidence="1">
    <location>
        <begin position="45"/>
        <end position="68"/>
    </location>
</feature>